<dbReference type="GO" id="GO:0006529">
    <property type="term" value="P:asparagine biosynthetic process"/>
    <property type="evidence" value="ECO:0007669"/>
    <property type="project" value="UniProtKB-KW"/>
</dbReference>
<dbReference type="GO" id="GO:0004066">
    <property type="term" value="F:asparagine synthase (glutamine-hydrolyzing) activity"/>
    <property type="evidence" value="ECO:0007669"/>
    <property type="project" value="InterPro"/>
</dbReference>
<dbReference type="SUPFAM" id="SSF56235">
    <property type="entry name" value="N-terminal nucleophile aminohydrolases (Ntn hydrolases)"/>
    <property type="match status" value="1"/>
</dbReference>
<dbReference type="Proteomes" id="UP000594260">
    <property type="component" value="Unplaced"/>
</dbReference>
<dbReference type="PANTHER" id="PTHR45937:SF1">
    <property type="entry name" value="ASPARAGINE SYNTHETASE DOMAIN-CONTAINING PROTEIN 1"/>
    <property type="match status" value="1"/>
</dbReference>
<keyword evidence="3" id="KW-0315">Glutamine amidotransferase</keyword>
<dbReference type="OrthoDB" id="10252281at2759"/>
<name>A0A7M7KTM6_VARDE</name>
<dbReference type="InterPro" id="IPR017932">
    <property type="entry name" value="GATase_2_dom"/>
</dbReference>
<dbReference type="InterPro" id="IPR014729">
    <property type="entry name" value="Rossmann-like_a/b/a_fold"/>
</dbReference>
<dbReference type="PANTHER" id="PTHR45937">
    <property type="entry name" value="ASPARAGINE SYNTHETASE DOMAIN-CONTAINING PROTEIN 1"/>
    <property type="match status" value="1"/>
</dbReference>
<evidence type="ECO:0000256" key="1">
    <source>
        <dbReference type="ARBA" id="ARBA00022605"/>
    </source>
</evidence>
<proteinExistence type="predicted"/>
<dbReference type="SUPFAM" id="SSF52402">
    <property type="entry name" value="Adenine nucleotide alpha hydrolases-like"/>
    <property type="match status" value="1"/>
</dbReference>
<evidence type="ECO:0000259" key="4">
    <source>
        <dbReference type="Pfam" id="PF00733"/>
    </source>
</evidence>
<dbReference type="Gene3D" id="3.40.50.620">
    <property type="entry name" value="HUPs"/>
    <property type="match status" value="1"/>
</dbReference>
<dbReference type="Pfam" id="PF13537">
    <property type="entry name" value="GATase_7"/>
    <property type="match status" value="1"/>
</dbReference>
<dbReference type="InterPro" id="IPR029055">
    <property type="entry name" value="Ntn_hydrolases_N"/>
</dbReference>
<evidence type="ECO:0000256" key="3">
    <source>
        <dbReference type="ARBA" id="ARBA00022962"/>
    </source>
</evidence>
<feature type="domain" description="Glutamine amidotransferase type-2" evidence="5">
    <location>
        <begin position="81"/>
        <end position="161"/>
    </location>
</feature>
<reference evidence="6" key="1">
    <citation type="submission" date="2021-01" db="UniProtKB">
        <authorList>
            <consortium name="EnsemblMetazoa"/>
        </authorList>
    </citation>
    <scope>IDENTIFICATION</scope>
</reference>
<dbReference type="Pfam" id="PF00733">
    <property type="entry name" value="Asn_synthase"/>
    <property type="match status" value="2"/>
</dbReference>
<evidence type="ECO:0000313" key="7">
    <source>
        <dbReference type="Proteomes" id="UP000594260"/>
    </source>
</evidence>
<dbReference type="InterPro" id="IPR001962">
    <property type="entry name" value="Asn_synthase"/>
</dbReference>
<evidence type="ECO:0000256" key="2">
    <source>
        <dbReference type="ARBA" id="ARBA00022888"/>
    </source>
</evidence>
<dbReference type="EnsemblMetazoa" id="XM_022814742">
    <property type="protein sequence ID" value="XP_022670477"/>
    <property type="gene ID" value="LOC111254169"/>
</dbReference>
<dbReference type="GeneID" id="111254169"/>
<dbReference type="RefSeq" id="XP_022670477.1">
    <property type="nucleotide sequence ID" value="XM_022814742.1"/>
</dbReference>
<dbReference type="AlphaFoldDB" id="A0A7M7KTM6"/>
<feature type="domain" description="Asparagine synthetase" evidence="4">
    <location>
        <begin position="272"/>
        <end position="451"/>
    </location>
</feature>
<dbReference type="InterPro" id="IPR051857">
    <property type="entry name" value="Asn_synthetase_domain"/>
</dbReference>
<feature type="domain" description="Asparagine synthetase" evidence="4">
    <location>
        <begin position="453"/>
        <end position="545"/>
    </location>
</feature>
<accession>A0A7M7KTM6</accession>
<organism evidence="6 7">
    <name type="scientific">Varroa destructor</name>
    <name type="common">Honeybee mite</name>
    <dbReference type="NCBI Taxonomy" id="109461"/>
    <lineage>
        <taxon>Eukaryota</taxon>
        <taxon>Metazoa</taxon>
        <taxon>Ecdysozoa</taxon>
        <taxon>Arthropoda</taxon>
        <taxon>Chelicerata</taxon>
        <taxon>Arachnida</taxon>
        <taxon>Acari</taxon>
        <taxon>Parasitiformes</taxon>
        <taxon>Mesostigmata</taxon>
        <taxon>Gamasina</taxon>
        <taxon>Dermanyssoidea</taxon>
        <taxon>Varroidae</taxon>
        <taxon>Varroa</taxon>
    </lineage>
</organism>
<evidence type="ECO:0000313" key="6">
    <source>
        <dbReference type="EnsemblMetazoa" id="XP_022670477"/>
    </source>
</evidence>
<keyword evidence="1" id="KW-0028">Amino-acid biosynthesis</keyword>
<sequence length="567" mass="63085">MCGLGLSLCLGKCCQFSSASCVRQELDERTLNLLCRRGPDHFERISFEMPVDAGRIVSFNLWAAVLSLRGDSICPQPARGSNGLLCFNGEIYNGLNIAPGMSDTAALLESLSSTSSPSAVAALISSLRGPWAFVYICQKSKKIYIGRDIFGRKCLLIRETPCGFQLTSVAYNHDSENENKWEEIPAQGVYVYDLLESSWALIRWNRAPSGSTDHNFAPCKALQHVALAKQRLTCPITAALRRELPKHSSEGDGVTDYGTLLEIYADKVMAFEEVLTKAVIRRVDNIPQRYAGIPIGILFSGGIDSTLIAAIAMKSYPDLTFDLINVAFEHEDSQRHLSFDTPDRCTSIEAFKELESLPCIDTSKARLICVDVPYDELQCSRAKSHVPRLVHPMTTVLDDSLGFALWFAARGRGREYRTAQPYESKARVLLLGMGADEQLGGYSRHAASFKGSSWSSLGDCIALDIDRISWRNLGRDDRIVADLGRESRTPFLDEDLVSFLNDLPLDLKMRLDLPRGVGDKLILRLLAYKMCLKETARRTKRALQFGSRIAHADPKKSRGHYVCNRLE</sequence>
<protein>
    <submittedName>
        <fullName evidence="6">Uncharacterized protein</fullName>
    </submittedName>
</protein>
<keyword evidence="7" id="KW-1185">Reference proteome</keyword>
<dbReference type="OMA" id="HAKICIL"/>
<dbReference type="InParanoid" id="A0A7M7KTM6"/>
<dbReference type="Gene3D" id="3.60.20.10">
    <property type="entry name" value="Glutamine Phosphoribosylpyrophosphate, subunit 1, domain 1"/>
    <property type="match status" value="1"/>
</dbReference>
<dbReference type="KEGG" id="vde:111254169"/>
<dbReference type="CDD" id="cd01991">
    <property type="entry name" value="Asn_synthase_B_C"/>
    <property type="match status" value="1"/>
</dbReference>
<dbReference type="FunCoup" id="A0A7M7KTM6">
    <property type="interactions" value="1250"/>
</dbReference>
<evidence type="ECO:0000259" key="5">
    <source>
        <dbReference type="Pfam" id="PF13537"/>
    </source>
</evidence>
<keyword evidence="2" id="KW-0061">Asparagine biosynthesis</keyword>